<dbReference type="Proteomes" id="UP000286045">
    <property type="component" value="Unassembled WGS sequence"/>
</dbReference>
<dbReference type="InterPro" id="IPR001005">
    <property type="entry name" value="SANT/Myb"/>
</dbReference>
<name>A0A439CYX1_9PEZI</name>
<dbReference type="AlphaFoldDB" id="A0A439CYX1"/>
<feature type="compositionally biased region" description="Acidic residues" evidence="1">
    <location>
        <begin position="126"/>
        <end position="149"/>
    </location>
</feature>
<feature type="domain" description="Myb-like" evidence="2">
    <location>
        <begin position="199"/>
        <end position="252"/>
    </location>
</feature>
<feature type="region of interest" description="Disordered" evidence="1">
    <location>
        <begin position="55"/>
        <end position="206"/>
    </location>
</feature>
<feature type="compositionally biased region" description="Pro residues" evidence="1">
    <location>
        <begin position="57"/>
        <end position="84"/>
    </location>
</feature>
<proteinExistence type="predicted"/>
<dbReference type="EMBL" id="RYZI01000263">
    <property type="protein sequence ID" value="RWA07370.1"/>
    <property type="molecule type" value="Genomic_DNA"/>
</dbReference>
<reference evidence="3 4" key="1">
    <citation type="submission" date="2018-12" db="EMBL/GenBank/DDBJ databases">
        <title>Draft genome sequence of Xylaria grammica IHI A82.</title>
        <authorList>
            <person name="Buettner E."/>
            <person name="Kellner H."/>
        </authorList>
    </citation>
    <scope>NUCLEOTIDE SEQUENCE [LARGE SCALE GENOMIC DNA]</scope>
    <source>
        <strain evidence="3 4">IHI A82</strain>
    </source>
</reference>
<evidence type="ECO:0000259" key="2">
    <source>
        <dbReference type="PROSITE" id="PS50090"/>
    </source>
</evidence>
<dbReference type="CDD" id="cd00167">
    <property type="entry name" value="SANT"/>
    <property type="match status" value="1"/>
</dbReference>
<evidence type="ECO:0000256" key="1">
    <source>
        <dbReference type="SAM" id="MobiDB-lite"/>
    </source>
</evidence>
<dbReference type="PROSITE" id="PS50090">
    <property type="entry name" value="MYB_LIKE"/>
    <property type="match status" value="1"/>
</dbReference>
<sequence length="272" mass="30704">MLMPSALSSCDMSHPPVTRLQSSLFASPPASPPTTPQTTLGTIVHSCRALQSMLRTTPPPMSAQPEPLPSLLPTPPMSHAPFPPIKMRLRPRPQNTNGNRDQRLKVRKRTPAPPRGVNKRRRAIEDDMGRDDDVDSDLDIDNTDAEELEDARQATPTPTTPKRARIAPADLPRGLERSDYHKLHEPTEEETRKQGTGVEEEEDGERWSLEDDRVLVELIFEKLKLSKSEWQECARRVGKSENGVERRWRTLTRNGDIGVKSRARRGKIHGTW</sequence>
<feature type="compositionally biased region" description="Basic and acidic residues" evidence="1">
    <location>
        <begin position="173"/>
        <end position="193"/>
    </location>
</feature>
<accession>A0A439CYX1</accession>
<comment type="caution">
    <text evidence="3">The sequence shown here is derived from an EMBL/GenBank/DDBJ whole genome shotgun (WGS) entry which is preliminary data.</text>
</comment>
<evidence type="ECO:0000313" key="3">
    <source>
        <dbReference type="EMBL" id="RWA07370.1"/>
    </source>
</evidence>
<organism evidence="3 4">
    <name type="scientific">Xylaria grammica</name>
    <dbReference type="NCBI Taxonomy" id="363999"/>
    <lineage>
        <taxon>Eukaryota</taxon>
        <taxon>Fungi</taxon>
        <taxon>Dikarya</taxon>
        <taxon>Ascomycota</taxon>
        <taxon>Pezizomycotina</taxon>
        <taxon>Sordariomycetes</taxon>
        <taxon>Xylariomycetidae</taxon>
        <taxon>Xylariales</taxon>
        <taxon>Xylariaceae</taxon>
        <taxon>Xylaria</taxon>
    </lineage>
</organism>
<feature type="compositionally biased region" description="Low complexity" evidence="1">
    <location>
        <begin position="153"/>
        <end position="169"/>
    </location>
</feature>
<evidence type="ECO:0000313" key="4">
    <source>
        <dbReference type="Proteomes" id="UP000286045"/>
    </source>
</evidence>
<protein>
    <recommendedName>
        <fullName evidence="2">Myb-like domain-containing protein</fullName>
    </recommendedName>
</protein>
<gene>
    <name evidence="3" type="ORF">EKO27_g7730</name>
</gene>
<keyword evidence="4" id="KW-1185">Reference proteome</keyword>